<dbReference type="OrthoDB" id="1431247at2759"/>
<evidence type="ECO:0000256" key="1">
    <source>
        <dbReference type="PROSITE-ProRule" id="PRU00285"/>
    </source>
</evidence>
<organism evidence="5 6">
    <name type="scientific">Candida parapsilosis</name>
    <name type="common">Yeast</name>
    <dbReference type="NCBI Taxonomy" id="5480"/>
    <lineage>
        <taxon>Eukaryota</taxon>
        <taxon>Fungi</taxon>
        <taxon>Dikarya</taxon>
        <taxon>Ascomycota</taxon>
        <taxon>Saccharomycotina</taxon>
        <taxon>Pichiomycetes</taxon>
        <taxon>Debaryomycetaceae</taxon>
        <taxon>Candida/Lodderomyces clade</taxon>
        <taxon>Candida</taxon>
    </lineage>
</organism>
<proteinExistence type="inferred from homology"/>
<evidence type="ECO:0000313" key="6">
    <source>
        <dbReference type="Proteomes" id="UP000590412"/>
    </source>
</evidence>
<protein>
    <submittedName>
        <fullName evidence="5">Hsp20/alpha crystallin family protein</fullName>
    </submittedName>
</protein>
<dbReference type="PROSITE" id="PS01031">
    <property type="entry name" value="SHSP"/>
    <property type="match status" value="1"/>
</dbReference>
<dbReference type="SUPFAM" id="SSF49764">
    <property type="entry name" value="HSP20-like chaperones"/>
    <property type="match status" value="1"/>
</dbReference>
<dbReference type="Pfam" id="PF00011">
    <property type="entry name" value="HSP20"/>
    <property type="match status" value="1"/>
</dbReference>
<evidence type="ECO:0000259" key="4">
    <source>
        <dbReference type="PROSITE" id="PS01031"/>
    </source>
</evidence>
<comment type="similarity">
    <text evidence="1 2">Belongs to the small heat shock protein (HSP20) family.</text>
</comment>
<dbReference type="AlphaFoldDB" id="A0A8X7TE08"/>
<evidence type="ECO:0000256" key="2">
    <source>
        <dbReference type="RuleBase" id="RU003616"/>
    </source>
</evidence>
<gene>
    <name evidence="5" type="ORF">FOB60_000923</name>
</gene>
<feature type="compositionally biased region" description="Basic and acidic residues" evidence="3">
    <location>
        <begin position="46"/>
        <end position="56"/>
    </location>
</feature>
<evidence type="ECO:0000256" key="3">
    <source>
        <dbReference type="SAM" id="MobiDB-lite"/>
    </source>
</evidence>
<dbReference type="EMBL" id="JABWAB010000001">
    <property type="protein sequence ID" value="KAF6059341.1"/>
    <property type="molecule type" value="Genomic_DNA"/>
</dbReference>
<dbReference type="InterPro" id="IPR002068">
    <property type="entry name" value="A-crystallin/Hsp20_dom"/>
</dbReference>
<dbReference type="InterPro" id="IPR008978">
    <property type="entry name" value="HSP20-like_chaperone"/>
</dbReference>
<name>A0A8X7TE08_CANPA</name>
<feature type="region of interest" description="Disordered" evidence="3">
    <location>
        <begin position="18"/>
        <end position="59"/>
    </location>
</feature>
<reference evidence="5" key="1">
    <citation type="submission" date="2020-03" db="EMBL/GenBank/DDBJ databases">
        <title>FDA dAtabase for Regulatory Grade micrObial Sequences (FDA-ARGOS): Supporting development and validation of Infectious Disease Dx tests.</title>
        <authorList>
            <person name="Campos J."/>
            <person name="Goldberg B."/>
            <person name="Tallon L."/>
            <person name="Sadzewicz L."/>
            <person name="Vavikolanu K."/>
            <person name="Mehta A."/>
            <person name="Aluvathingal J."/>
            <person name="Nadendla S."/>
            <person name="Nandy P."/>
            <person name="Geyer C."/>
            <person name="Yan Y."/>
            <person name="Sichtig H."/>
        </authorList>
    </citation>
    <scope>NUCLEOTIDE SEQUENCE [LARGE SCALE GENOMIC DNA]</scope>
    <source>
        <strain evidence="5">FDAARGOS_652</strain>
    </source>
</reference>
<dbReference type="CDD" id="cd00298">
    <property type="entry name" value="ACD_sHsps_p23-like"/>
    <property type="match status" value="1"/>
</dbReference>
<dbReference type="Gene3D" id="2.60.40.790">
    <property type="match status" value="1"/>
</dbReference>
<evidence type="ECO:0000313" key="5">
    <source>
        <dbReference type="EMBL" id="KAF6059341.1"/>
    </source>
</evidence>
<comment type="caution">
    <text evidence="5">The sequence shown here is derived from an EMBL/GenBank/DDBJ whole genome shotgun (WGS) entry which is preliminary data.</text>
</comment>
<accession>A0A8X7TE08</accession>
<feature type="domain" description="SHSP" evidence="4">
    <location>
        <begin position="86"/>
        <end position="194"/>
    </location>
</feature>
<sequence>MFSSWGDRMDREFDNMMSKPRKYVNSVPPSYNPRRIAERATMPKQYDSEEQRDKLAPRSRYPLDSQLWDRSHQFVDDFWDKFSSGRYFIGFDESLHTREKEDKYLVTYNDPGLKQEDVKVDFDEKENELVIHIDHEDQTDTSASAKTYQSTMKFDKSINVDDIKAEIDDNGISLVLPKTHADNEHMHHITVKPKSTSY</sequence>
<dbReference type="Proteomes" id="UP000590412">
    <property type="component" value="Unassembled WGS sequence"/>
</dbReference>